<dbReference type="InterPro" id="IPR005119">
    <property type="entry name" value="LysR_subst-bd"/>
</dbReference>
<keyword evidence="4" id="KW-0804">Transcription</keyword>
<dbReference type="PANTHER" id="PTHR30419">
    <property type="entry name" value="HTH-TYPE TRANSCRIPTIONAL REGULATOR YBHD"/>
    <property type="match status" value="1"/>
</dbReference>
<dbReference type="KEGG" id="vna:PN96_18485"/>
<accession>A0AAN1CY24</accession>
<evidence type="ECO:0000256" key="2">
    <source>
        <dbReference type="ARBA" id="ARBA00023015"/>
    </source>
</evidence>
<dbReference type="InterPro" id="IPR050950">
    <property type="entry name" value="HTH-type_LysR_regulators"/>
</dbReference>
<keyword evidence="7" id="KW-1185">Reference proteome</keyword>
<evidence type="ECO:0000256" key="3">
    <source>
        <dbReference type="ARBA" id="ARBA00023125"/>
    </source>
</evidence>
<dbReference type="InterPro" id="IPR036390">
    <property type="entry name" value="WH_DNA-bd_sf"/>
</dbReference>
<dbReference type="RefSeq" id="WP_020334233.1">
    <property type="nucleotide sequence ID" value="NZ_ATFJ01000017.1"/>
</dbReference>
<dbReference type="GO" id="GO:0003700">
    <property type="term" value="F:DNA-binding transcription factor activity"/>
    <property type="evidence" value="ECO:0007669"/>
    <property type="project" value="InterPro"/>
</dbReference>
<keyword evidence="3" id="KW-0238">DNA-binding</keyword>
<protein>
    <submittedName>
        <fullName evidence="6">Transcriptional regulator</fullName>
    </submittedName>
</protein>
<dbReference type="Gene3D" id="1.10.10.10">
    <property type="entry name" value="Winged helix-like DNA-binding domain superfamily/Winged helix DNA-binding domain"/>
    <property type="match status" value="2"/>
</dbReference>
<dbReference type="EMBL" id="CP016346">
    <property type="protein sequence ID" value="ANQ15442.1"/>
    <property type="molecule type" value="Genomic_DNA"/>
</dbReference>
<dbReference type="PROSITE" id="PS50931">
    <property type="entry name" value="HTH_LYSR"/>
    <property type="match status" value="2"/>
</dbReference>
<feature type="domain" description="HTH lysR-type" evidence="5">
    <location>
        <begin position="5"/>
        <end position="62"/>
    </location>
</feature>
<evidence type="ECO:0000313" key="7">
    <source>
        <dbReference type="Proteomes" id="UP000092741"/>
    </source>
</evidence>
<organism evidence="6 7">
    <name type="scientific">Vibrio natriegens NBRC 15636 = ATCC 14048 = DSM 759</name>
    <dbReference type="NCBI Taxonomy" id="1219067"/>
    <lineage>
        <taxon>Bacteria</taxon>
        <taxon>Pseudomonadati</taxon>
        <taxon>Pseudomonadota</taxon>
        <taxon>Gammaproteobacteria</taxon>
        <taxon>Vibrionales</taxon>
        <taxon>Vibrionaceae</taxon>
        <taxon>Vibrio</taxon>
    </lineage>
</organism>
<keyword evidence="2" id="KW-0805">Transcription regulation</keyword>
<dbReference type="Pfam" id="PF00126">
    <property type="entry name" value="HTH_1"/>
    <property type="match status" value="2"/>
</dbReference>
<evidence type="ECO:0000256" key="4">
    <source>
        <dbReference type="ARBA" id="ARBA00023163"/>
    </source>
</evidence>
<reference evidence="6 7" key="1">
    <citation type="submission" date="2016-07" db="EMBL/GenBank/DDBJ databases">
        <title>Developing Vibrio natriegens as a novel, fast-growing host for biotechnology.</title>
        <authorList>
            <person name="Weinstock M.T."/>
            <person name="Hesek E.D."/>
            <person name="Wilson C.M."/>
            <person name="Gibson D.G."/>
        </authorList>
    </citation>
    <scope>NUCLEOTIDE SEQUENCE [LARGE SCALE GENOMIC DNA]</scope>
    <source>
        <strain evidence="6 7">ATCC 14048</strain>
    </source>
</reference>
<evidence type="ECO:0000259" key="5">
    <source>
        <dbReference type="PROSITE" id="PS50931"/>
    </source>
</evidence>
<dbReference type="Gene3D" id="3.40.190.10">
    <property type="entry name" value="Periplasmic binding protein-like II"/>
    <property type="match status" value="2"/>
</dbReference>
<dbReference type="GO" id="GO:0003677">
    <property type="term" value="F:DNA binding"/>
    <property type="evidence" value="ECO:0007669"/>
    <property type="project" value="UniProtKB-KW"/>
</dbReference>
<dbReference type="InterPro" id="IPR000847">
    <property type="entry name" value="LysR_HTH_N"/>
</dbReference>
<evidence type="ECO:0000313" key="6">
    <source>
        <dbReference type="EMBL" id="ANQ15442.1"/>
    </source>
</evidence>
<dbReference type="AlphaFoldDB" id="A0AAN1CY24"/>
<proteinExistence type="inferred from homology"/>
<dbReference type="SUPFAM" id="SSF46785">
    <property type="entry name" value="Winged helix' DNA-binding domain"/>
    <property type="match status" value="2"/>
</dbReference>
<dbReference type="GeneID" id="70914824"/>
<name>A0AAN1CY24_VIBNA</name>
<dbReference type="Pfam" id="PF03466">
    <property type="entry name" value="LysR_substrate"/>
    <property type="match status" value="1"/>
</dbReference>
<dbReference type="GO" id="GO:0005829">
    <property type="term" value="C:cytosol"/>
    <property type="evidence" value="ECO:0007669"/>
    <property type="project" value="TreeGrafter"/>
</dbReference>
<feature type="domain" description="HTH lysR-type" evidence="5">
    <location>
        <begin position="105"/>
        <end position="162"/>
    </location>
</feature>
<dbReference type="Proteomes" id="UP000092741">
    <property type="component" value="Chromosome 2"/>
</dbReference>
<gene>
    <name evidence="6" type="ORF">BA890_22335</name>
</gene>
<sequence length="405" mass="45142">MFNIPNIRHLRAISEVVKTGSISKASETVFLSQPAITQAISKFEKSIHSELFERTSDGMTPTPQGKAFAFRIDRALDHIEHGISETLKIAKGQRKSNVHRFLYNMTSTHLKALVAVSDGQGFTEASRLLEVSQSSVYRASKDLEEILDVTLFEKISNGIVVSKAGTALVKACKLAFVEIKQGIEEIDALSDRHNSVITVGCLPLARTCLLPITINEFSQSYPDCRIQVIDGPYSDLLNHLKYGEIDVLIGALRFPIPSTDIRQETLFESENKVFARHDHPLSKKANVTLQDLHQASWVVSSANTPGRKMFEDIFINGGLEPPSRLVEASSQMLVKELILGSDRLSVLSQHQIQRELDEGHFTILPFDCSQQSRPIGLTMRKNWYATTVQTHFVSLLRKNGLKMSG</sequence>
<dbReference type="PANTHER" id="PTHR30419:SF8">
    <property type="entry name" value="NITROGEN ASSIMILATION TRANSCRIPTIONAL ACTIVATOR-RELATED"/>
    <property type="match status" value="1"/>
</dbReference>
<dbReference type="SUPFAM" id="SSF53850">
    <property type="entry name" value="Periplasmic binding protein-like II"/>
    <property type="match status" value="1"/>
</dbReference>
<comment type="similarity">
    <text evidence="1">Belongs to the LysR transcriptional regulatory family.</text>
</comment>
<evidence type="ECO:0000256" key="1">
    <source>
        <dbReference type="ARBA" id="ARBA00009437"/>
    </source>
</evidence>
<dbReference type="InterPro" id="IPR036388">
    <property type="entry name" value="WH-like_DNA-bd_sf"/>
</dbReference>